<proteinExistence type="predicted"/>
<evidence type="ECO:0000313" key="2">
    <source>
        <dbReference type="EMBL" id="QTX13939.1"/>
    </source>
</evidence>
<organism evidence="2">
    <name type="scientific">Klebsiella pneumoniae</name>
    <dbReference type="NCBI Taxonomy" id="573"/>
    <lineage>
        <taxon>Bacteria</taxon>
        <taxon>Pseudomonadati</taxon>
        <taxon>Pseudomonadota</taxon>
        <taxon>Gammaproteobacteria</taxon>
        <taxon>Enterobacterales</taxon>
        <taxon>Enterobacteriaceae</taxon>
        <taxon>Klebsiella/Raoultella group</taxon>
        <taxon>Klebsiella</taxon>
        <taxon>Klebsiella pneumoniae complex</taxon>
    </lineage>
</organism>
<feature type="domain" description="Ig-like" evidence="1">
    <location>
        <begin position="1"/>
        <end position="41"/>
    </location>
</feature>
<sequence>MVVTGPRWELGQGQESAINLAIKNINDLSGFDKAIVQIIKTRWINTIQLYNGLRRWVKSCYSPYN</sequence>
<keyword evidence="2" id="KW-0614">Plasmid</keyword>
<geneLocation type="plasmid" evidence="2">
    <name>p17-15-vir-like</name>
</geneLocation>
<dbReference type="Pfam" id="PF12245">
    <property type="entry name" value="Big_3_2"/>
    <property type="match status" value="1"/>
</dbReference>
<evidence type="ECO:0000259" key="1">
    <source>
        <dbReference type="Pfam" id="PF12245"/>
    </source>
</evidence>
<dbReference type="InterPro" id="IPR022038">
    <property type="entry name" value="Ig-like_bact"/>
</dbReference>
<dbReference type="EMBL" id="MN956836">
    <property type="protein sequence ID" value="QTX13939.1"/>
    <property type="molecule type" value="Genomic_DNA"/>
</dbReference>
<name>A0A8B0SSJ2_KLEPN</name>
<accession>A0A8B0SSJ2</accession>
<protein>
    <recommendedName>
        <fullName evidence="1">Ig-like domain-containing protein</fullName>
    </recommendedName>
</protein>
<reference evidence="2" key="1">
    <citation type="submission" date="2020-01" db="EMBL/GenBank/DDBJ databases">
        <authorList>
            <person name="Qin S."/>
        </authorList>
    </citation>
    <scope>NUCLEOTIDE SEQUENCE</scope>
    <source>
        <strain evidence="2">CVir17-16-YZ6g</strain>
        <plasmid evidence="2">p17-15-vir-like</plasmid>
    </source>
</reference>
<dbReference type="AlphaFoldDB" id="A0A8B0SSJ2"/>